<keyword evidence="1" id="KW-0812">Transmembrane</keyword>
<dbReference type="EMBL" id="JACYFT010000002">
    <property type="protein sequence ID" value="MBD8051126.1"/>
    <property type="molecule type" value="Genomic_DNA"/>
</dbReference>
<evidence type="ECO:0000313" key="3">
    <source>
        <dbReference type="Proteomes" id="UP000647424"/>
    </source>
</evidence>
<feature type="transmembrane region" description="Helical" evidence="1">
    <location>
        <begin position="107"/>
        <end position="128"/>
    </location>
</feature>
<keyword evidence="3" id="KW-1185">Reference proteome</keyword>
<evidence type="ECO:0000313" key="2">
    <source>
        <dbReference type="EMBL" id="MBD8051126.1"/>
    </source>
</evidence>
<comment type="caution">
    <text evidence="2">The sequence shown here is derived from an EMBL/GenBank/DDBJ whole genome shotgun (WGS) entry which is preliminary data.</text>
</comment>
<dbReference type="AlphaFoldDB" id="A0A927IMF2"/>
<keyword evidence="1" id="KW-0472">Membrane</keyword>
<feature type="transmembrane region" description="Helical" evidence="1">
    <location>
        <begin position="35"/>
        <end position="53"/>
    </location>
</feature>
<feature type="transmembrane region" description="Helical" evidence="1">
    <location>
        <begin position="65"/>
        <end position="87"/>
    </location>
</feature>
<reference evidence="2" key="1">
    <citation type="submission" date="2020-09" db="EMBL/GenBank/DDBJ databases">
        <title>Genome seq and assembly of Limnohabitants sp.</title>
        <authorList>
            <person name="Chhetri G."/>
        </authorList>
    </citation>
    <scope>NUCLEOTIDE SEQUENCE</scope>
    <source>
        <strain evidence="2">JUR4</strain>
    </source>
</reference>
<dbReference type="Proteomes" id="UP000647424">
    <property type="component" value="Unassembled WGS sequence"/>
</dbReference>
<gene>
    <name evidence="2" type="ORF">IC609_11250</name>
</gene>
<sequence length="134" mass="15164">MNSDFRPQSHATFSVISAAALLISIPLFFFSNSPLIFLSTAAVLTTTACIIYFTDIFDFKINKTYYPVIAALYFIDIIPILDAFGIHGGYKSEYLNFPQTIEWYATAWMQLLLVVGVLIAGHSMVKWVDRKNCY</sequence>
<name>A0A927IMF2_9BURK</name>
<proteinExistence type="predicted"/>
<feature type="transmembrane region" description="Helical" evidence="1">
    <location>
        <begin position="12"/>
        <end position="29"/>
    </location>
</feature>
<dbReference type="RefSeq" id="WP_191819584.1">
    <property type="nucleotide sequence ID" value="NZ_JACYFT010000002.1"/>
</dbReference>
<keyword evidence="1" id="KW-1133">Transmembrane helix</keyword>
<accession>A0A927IMF2</accession>
<evidence type="ECO:0000256" key="1">
    <source>
        <dbReference type="SAM" id="Phobius"/>
    </source>
</evidence>
<organism evidence="2 3">
    <name type="scientific">Limnohabitans radicicola</name>
    <dbReference type="NCBI Taxonomy" id="2771427"/>
    <lineage>
        <taxon>Bacteria</taxon>
        <taxon>Pseudomonadati</taxon>
        <taxon>Pseudomonadota</taxon>
        <taxon>Betaproteobacteria</taxon>
        <taxon>Burkholderiales</taxon>
        <taxon>Comamonadaceae</taxon>
        <taxon>Limnohabitans</taxon>
    </lineage>
</organism>
<protein>
    <submittedName>
        <fullName evidence="2">Uncharacterized protein</fullName>
    </submittedName>
</protein>